<organism evidence="1 2">
    <name type="scientific">Rhizobium vallis</name>
    <dbReference type="NCBI Taxonomy" id="634290"/>
    <lineage>
        <taxon>Bacteria</taxon>
        <taxon>Pseudomonadati</taxon>
        <taxon>Pseudomonadota</taxon>
        <taxon>Alphaproteobacteria</taxon>
        <taxon>Hyphomicrobiales</taxon>
        <taxon>Rhizobiaceae</taxon>
        <taxon>Rhizobium/Agrobacterium group</taxon>
        <taxon>Rhizobium</taxon>
    </lineage>
</organism>
<keyword evidence="1" id="KW-0547">Nucleotide-binding</keyword>
<keyword evidence="1" id="KW-0067">ATP-binding</keyword>
<dbReference type="OrthoDB" id="2639622at2"/>
<dbReference type="Proteomes" id="UP000278823">
    <property type="component" value="Unassembled WGS sequence"/>
</dbReference>
<dbReference type="AlphaFoldDB" id="A0A432PHS4"/>
<accession>A0A432PHS4</accession>
<dbReference type="InterPro" id="IPR027417">
    <property type="entry name" value="P-loop_NTPase"/>
</dbReference>
<dbReference type="SUPFAM" id="SSF52540">
    <property type="entry name" value="P-loop containing nucleoside triphosphate hydrolases"/>
    <property type="match status" value="1"/>
</dbReference>
<evidence type="ECO:0000313" key="2">
    <source>
        <dbReference type="Proteomes" id="UP000278823"/>
    </source>
</evidence>
<gene>
    <name evidence="1" type="ORF">EFQ99_17790</name>
</gene>
<reference evidence="2" key="1">
    <citation type="submission" date="2018-11" db="EMBL/GenBank/DDBJ databases">
        <title>Rhizobium chutanense sp. nov., isolated from root nodules of Phaseolus vulgaris in China.</title>
        <authorList>
            <person name="Huo Y."/>
        </authorList>
    </citation>
    <scope>NUCLEOTIDE SEQUENCE [LARGE SCALE GENOMIC DNA]</scope>
    <source>
        <strain evidence="2">CCBAU 65647</strain>
    </source>
</reference>
<name>A0A432PHS4_9HYPH</name>
<keyword evidence="2" id="KW-1185">Reference proteome</keyword>
<dbReference type="EMBL" id="RJTH01000006">
    <property type="protein sequence ID" value="RUM23853.1"/>
    <property type="molecule type" value="Genomic_DNA"/>
</dbReference>
<dbReference type="Pfam" id="PF13671">
    <property type="entry name" value="AAA_33"/>
    <property type="match status" value="1"/>
</dbReference>
<dbReference type="GO" id="GO:0005524">
    <property type="term" value="F:ATP binding"/>
    <property type="evidence" value="ECO:0007669"/>
    <property type="project" value="UniProtKB-KW"/>
</dbReference>
<dbReference type="RefSeq" id="WP_126922320.1">
    <property type="nucleotide sequence ID" value="NZ_ML133691.1"/>
</dbReference>
<proteinExistence type="predicted"/>
<protein>
    <submittedName>
        <fullName evidence="1">ATP-binding protein</fullName>
    </submittedName>
</protein>
<evidence type="ECO:0000313" key="1">
    <source>
        <dbReference type="EMBL" id="RUM23853.1"/>
    </source>
</evidence>
<sequence>MDRQEAFDRAHALIQRHERVVFMMCGIAGSGKTTFAQELEKMGCERLSIDQEIWRANGRFALDYAEHEYAELRDAAEERLRKQLIEMLRRETKVVIDFSFWSAKARADYRDLVQRNDYRQQLVSMNIRPEILRERLNYRASRRDANAAFPIADELLHRYIQGFEPPHHENEWRVE</sequence>
<comment type="caution">
    <text evidence="1">The sequence shown here is derived from an EMBL/GenBank/DDBJ whole genome shotgun (WGS) entry which is preliminary data.</text>
</comment>
<dbReference type="Gene3D" id="3.40.50.300">
    <property type="entry name" value="P-loop containing nucleotide triphosphate hydrolases"/>
    <property type="match status" value="1"/>
</dbReference>